<name>A0A8J3F9S4_9ACTN</name>
<keyword evidence="2" id="KW-1185">Reference proteome</keyword>
<evidence type="ECO:0000313" key="1">
    <source>
        <dbReference type="EMBL" id="GGJ89106.1"/>
    </source>
</evidence>
<sequence>MGWPFVWLDMSRTSEHDSRVPESVAVEIAWWVALFDAALAERERRLAVRGHRRVVPYAA</sequence>
<gene>
    <name evidence="1" type="ORF">GCM10010123_18350</name>
</gene>
<reference evidence="1" key="2">
    <citation type="submission" date="2020-09" db="EMBL/GenBank/DDBJ databases">
        <authorList>
            <person name="Sun Q."/>
            <person name="Ohkuma M."/>
        </authorList>
    </citation>
    <scope>NUCLEOTIDE SEQUENCE</scope>
    <source>
        <strain evidence="1">JCM 3090</strain>
    </source>
</reference>
<comment type="caution">
    <text evidence="1">The sequence shown here is derived from an EMBL/GenBank/DDBJ whole genome shotgun (WGS) entry which is preliminary data.</text>
</comment>
<dbReference type="Proteomes" id="UP000649739">
    <property type="component" value="Unassembled WGS sequence"/>
</dbReference>
<protein>
    <submittedName>
        <fullName evidence="1">Uncharacterized protein</fullName>
    </submittedName>
</protein>
<dbReference type="EMBL" id="BMQB01000003">
    <property type="protein sequence ID" value="GGJ89106.1"/>
    <property type="molecule type" value="Genomic_DNA"/>
</dbReference>
<organism evidence="1 2">
    <name type="scientific">Pilimelia anulata</name>
    <dbReference type="NCBI Taxonomy" id="53371"/>
    <lineage>
        <taxon>Bacteria</taxon>
        <taxon>Bacillati</taxon>
        <taxon>Actinomycetota</taxon>
        <taxon>Actinomycetes</taxon>
        <taxon>Micromonosporales</taxon>
        <taxon>Micromonosporaceae</taxon>
        <taxon>Pilimelia</taxon>
    </lineage>
</organism>
<proteinExistence type="predicted"/>
<reference evidence="1" key="1">
    <citation type="journal article" date="2014" name="Int. J. Syst. Evol. Microbiol.">
        <title>Complete genome sequence of Corynebacterium casei LMG S-19264T (=DSM 44701T), isolated from a smear-ripened cheese.</title>
        <authorList>
            <consortium name="US DOE Joint Genome Institute (JGI-PGF)"/>
            <person name="Walter F."/>
            <person name="Albersmeier A."/>
            <person name="Kalinowski J."/>
            <person name="Ruckert C."/>
        </authorList>
    </citation>
    <scope>NUCLEOTIDE SEQUENCE</scope>
    <source>
        <strain evidence="1">JCM 3090</strain>
    </source>
</reference>
<dbReference type="AlphaFoldDB" id="A0A8J3F9S4"/>
<evidence type="ECO:0000313" key="2">
    <source>
        <dbReference type="Proteomes" id="UP000649739"/>
    </source>
</evidence>
<accession>A0A8J3F9S4</accession>